<dbReference type="CDD" id="cd17313">
    <property type="entry name" value="MFS_SLC45_SUC"/>
    <property type="match status" value="1"/>
</dbReference>
<reference evidence="8" key="1">
    <citation type="submission" date="2021-06" db="EMBL/GenBank/DDBJ databases">
        <authorList>
            <person name="Hodson N. C."/>
            <person name="Mongue J. A."/>
            <person name="Jaron S. K."/>
        </authorList>
    </citation>
    <scope>NUCLEOTIDE SEQUENCE</scope>
</reference>
<evidence type="ECO:0000256" key="4">
    <source>
        <dbReference type="ARBA" id="ARBA00022989"/>
    </source>
</evidence>
<dbReference type="GO" id="GO:0008506">
    <property type="term" value="F:sucrose:proton symporter activity"/>
    <property type="evidence" value="ECO:0007669"/>
    <property type="project" value="TreeGrafter"/>
</dbReference>
<feature type="transmembrane region" description="Helical" evidence="7">
    <location>
        <begin position="115"/>
        <end position="135"/>
    </location>
</feature>
<evidence type="ECO:0000256" key="1">
    <source>
        <dbReference type="ARBA" id="ARBA00004141"/>
    </source>
</evidence>
<feature type="transmembrane region" description="Helical" evidence="7">
    <location>
        <begin position="649"/>
        <end position="671"/>
    </location>
</feature>
<dbReference type="EMBL" id="CAJVCH010007095">
    <property type="protein sequence ID" value="CAG7659647.1"/>
    <property type="molecule type" value="Genomic_DNA"/>
</dbReference>
<accession>A0A8J2NJ79</accession>
<evidence type="ECO:0000313" key="8">
    <source>
        <dbReference type="EMBL" id="CAG7659647.1"/>
    </source>
</evidence>
<organism evidence="8 9">
    <name type="scientific">Allacma fusca</name>
    <dbReference type="NCBI Taxonomy" id="39272"/>
    <lineage>
        <taxon>Eukaryota</taxon>
        <taxon>Metazoa</taxon>
        <taxon>Ecdysozoa</taxon>
        <taxon>Arthropoda</taxon>
        <taxon>Hexapoda</taxon>
        <taxon>Collembola</taxon>
        <taxon>Symphypleona</taxon>
        <taxon>Sminthuridae</taxon>
        <taxon>Allacma</taxon>
    </lineage>
</organism>
<dbReference type="OrthoDB" id="28755at2759"/>
<keyword evidence="3 7" id="KW-0812">Transmembrane</keyword>
<evidence type="ECO:0000256" key="7">
    <source>
        <dbReference type="SAM" id="Phobius"/>
    </source>
</evidence>
<keyword evidence="5 7" id="KW-0472">Membrane</keyword>
<proteinExistence type="predicted"/>
<comment type="subcellular location">
    <subcellularLocation>
        <location evidence="1">Membrane</location>
        <topology evidence="1">Multi-pass membrane protein</topology>
    </subcellularLocation>
</comment>
<dbReference type="PANTHER" id="PTHR19432">
    <property type="entry name" value="SUGAR TRANSPORTER"/>
    <property type="match status" value="1"/>
</dbReference>
<feature type="transmembrane region" description="Helical" evidence="7">
    <location>
        <begin position="701"/>
        <end position="725"/>
    </location>
</feature>
<feature type="transmembrane region" description="Helical" evidence="7">
    <location>
        <begin position="147"/>
        <end position="164"/>
    </location>
</feature>
<feature type="compositionally biased region" description="Basic and acidic residues" evidence="6">
    <location>
        <begin position="462"/>
        <end position="475"/>
    </location>
</feature>
<gene>
    <name evidence="8" type="ORF">AFUS01_LOCUS1279</name>
</gene>
<feature type="transmembrane region" description="Helical" evidence="7">
    <location>
        <begin position="427"/>
        <end position="447"/>
    </location>
</feature>
<feature type="transmembrane region" description="Helical" evidence="7">
    <location>
        <begin position="625"/>
        <end position="643"/>
    </location>
</feature>
<keyword evidence="4 7" id="KW-1133">Transmembrane helix</keyword>
<evidence type="ECO:0000313" key="9">
    <source>
        <dbReference type="Proteomes" id="UP000708208"/>
    </source>
</evidence>
<feature type="transmembrane region" description="Helical" evidence="7">
    <location>
        <begin position="79"/>
        <end position="95"/>
    </location>
</feature>
<feature type="transmembrane region" description="Helical" evidence="7">
    <location>
        <begin position="731"/>
        <end position="752"/>
    </location>
</feature>
<evidence type="ECO:0000256" key="3">
    <source>
        <dbReference type="ARBA" id="ARBA00022692"/>
    </source>
</evidence>
<dbReference type="Proteomes" id="UP000708208">
    <property type="component" value="Unassembled WGS sequence"/>
</dbReference>
<evidence type="ECO:0000256" key="2">
    <source>
        <dbReference type="ARBA" id="ARBA00022448"/>
    </source>
</evidence>
<evidence type="ECO:0000256" key="6">
    <source>
        <dbReference type="SAM" id="MobiDB-lite"/>
    </source>
</evidence>
<dbReference type="AlphaFoldDB" id="A0A8J2NJ79"/>
<feature type="transmembrane region" description="Helical" evidence="7">
    <location>
        <begin position="542"/>
        <end position="562"/>
    </location>
</feature>
<keyword evidence="2" id="KW-0813">Transport</keyword>
<feature type="transmembrane region" description="Helical" evidence="7">
    <location>
        <begin position="592"/>
        <end position="613"/>
    </location>
</feature>
<feature type="region of interest" description="Disordered" evidence="6">
    <location>
        <begin position="315"/>
        <end position="344"/>
    </location>
</feature>
<evidence type="ECO:0000256" key="5">
    <source>
        <dbReference type="ARBA" id="ARBA00023136"/>
    </source>
</evidence>
<comment type="caution">
    <text evidence="8">The sequence shown here is derived from an EMBL/GenBank/DDBJ whole genome shotgun (WGS) entry which is preliminary data.</text>
</comment>
<feature type="region of interest" description="Disordered" evidence="6">
    <location>
        <begin position="461"/>
        <end position="488"/>
    </location>
</feature>
<protein>
    <submittedName>
        <fullName evidence="8">Uncharacterized protein</fullName>
    </submittedName>
</protein>
<name>A0A8J2NJ79_9HEXA</name>
<dbReference type="GO" id="GO:0016020">
    <property type="term" value="C:membrane"/>
    <property type="evidence" value="ECO:0007669"/>
    <property type="project" value="UniProtKB-SubCell"/>
</dbReference>
<sequence>MSKVIEYVGWVHALKDRLKENWTQFWHSETEEKETNFRAKVKDKLEKLTQRTITRINHSSNNEEGDFSHLTRSKTRMELVQISAAVMGIEFSYAAETAFVSPLLLNIGLRHRHMTLMWCLSPLLGFFVTPLLGSVSDGCRSRLGRRRPFIILLSIGIILGLILVPNGKTIGLLLGDTYKQNTLAKSTPVINTTEKQSMEGNFSTALLPPENQTSNLKSESLLEADFNPIENSSYMMNPEPSYKHAPHQWVLDDSGRADNFMGRQFDDREQQDIYKRLKLTHLNQKNEDPLTSLLREAMEENNGTTEHLRNDSFKAASLTSPSEPPPPTNGDDASKGSENENEDSIANHPWGLIFTVIGTVLLDFDADACQSPSRAYMLDVTIPEDHARGLSTFTIMAGLGGSMGYFLGALNWENTFIGILFGGQVRAVFTVVLFIFIGCVITTIRSFQEIPIDRLYSPTNKPSDRAVERGEYSRFEEEESYSEAGKSQGYGSIENVQETSFNENQKEIPPVAGEVVEGASSEEKVPEFREYLKTIVQMPRSLQWLCVTNFFCWMSLVCYSLYFTDFVGEAVYGGDPTAPLGSISRTNYEDGVRFGCWGMSLYSLSCSFYSFAIDGLVHRFGAKRVYICGQLVYSVGMVFMGTFRHRAGVIIFSWTAGIMYATLFTMPYLLVARYHAAEMFDVDHDDLVQKPNLKRGLGTDVAIVSSMVFLAQMTQAVILGSVVTAAGTPTAIVYAAAIFASCGALAATKVLYLDL</sequence>
<keyword evidence="9" id="KW-1185">Reference proteome</keyword>
<dbReference type="PANTHER" id="PTHR19432:SF35">
    <property type="entry name" value="SOLUTE CARRIER FAMILY 45 MEMBER 3 ISOFORM X1"/>
    <property type="match status" value="1"/>
</dbReference>